<dbReference type="InterPro" id="IPR000782">
    <property type="entry name" value="FAS1_domain"/>
</dbReference>
<feature type="domain" description="FAS1" evidence="2">
    <location>
        <begin position="1"/>
        <end position="95"/>
    </location>
</feature>
<evidence type="ECO:0000259" key="2">
    <source>
        <dbReference type="PROSITE" id="PS50213"/>
    </source>
</evidence>
<dbReference type="Proteomes" id="UP001630127">
    <property type="component" value="Unassembled WGS sequence"/>
</dbReference>
<protein>
    <recommendedName>
        <fullName evidence="2">FAS1 domain-containing protein</fullName>
    </recommendedName>
</protein>
<keyword evidence="4" id="KW-1185">Reference proteome</keyword>
<evidence type="ECO:0000256" key="1">
    <source>
        <dbReference type="ARBA" id="ARBA00007843"/>
    </source>
</evidence>
<accession>A0ABD3B158</accession>
<evidence type="ECO:0000313" key="4">
    <source>
        <dbReference type="Proteomes" id="UP001630127"/>
    </source>
</evidence>
<proteinExistence type="inferred from homology"/>
<organism evidence="3 4">
    <name type="scientific">Cinchona calisaya</name>
    <dbReference type="NCBI Taxonomy" id="153742"/>
    <lineage>
        <taxon>Eukaryota</taxon>
        <taxon>Viridiplantae</taxon>
        <taxon>Streptophyta</taxon>
        <taxon>Embryophyta</taxon>
        <taxon>Tracheophyta</taxon>
        <taxon>Spermatophyta</taxon>
        <taxon>Magnoliopsida</taxon>
        <taxon>eudicotyledons</taxon>
        <taxon>Gunneridae</taxon>
        <taxon>Pentapetalae</taxon>
        <taxon>asterids</taxon>
        <taxon>lamiids</taxon>
        <taxon>Gentianales</taxon>
        <taxon>Rubiaceae</taxon>
        <taxon>Cinchonoideae</taxon>
        <taxon>Cinchoneae</taxon>
        <taxon>Cinchona</taxon>
    </lineage>
</organism>
<reference evidence="3 4" key="1">
    <citation type="submission" date="2024-11" db="EMBL/GenBank/DDBJ databases">
        <title>A near-complete genome assembly of Cinchona calisaya.</title>
        <authorList>
            <person name="Lian D.C."/>
            <person name="Zhao X.W."/>
            <person name="Wei L."/>
        </authorList>
    </citation>
    <scope>NUCLEOTIDE SEQUENCE [LARGE SCALE GENOMIC DNA]</scope>
    <source>
        <tissue evidence="3">Nenye</tissue>
    </source>
</reference>
<dbReference type="SUPFAM" id="SSF82153">
    <property type="entry name" value="FAS1 domain"/>
    <property type="match status" value="1"/>
</dbReference>
<comment type="caution">
    <text evidence="3">The sequence shown here is derived from an EMBL/GenBank/DDBJ whole genome shotgun (WGS) entry which is preliminary data.</text>
</comment>
<dbReference type="PANTHER" id="PTHR33985">
    <property type="entry name" value="OS02G0491300 PROTEIN-RELATED"/>
    <property type="match status" value="1"/>
</dbReference>
<name>A0ABD3B158_9GENT</name>
<gene>
    <name evidence="3" type="ORF">ACH5RR_000570</name>
</gene>
<sequence>MALRRPDLLSSPAVTIFVPSDKALFSKPHGFRYDFRRHVVPKRLRFNELMAYTDGAEFETLAPNKSVFVQSGDDAVSVNGVRADGGEIYHNRWIVLHSLPTTLDDAAAGEFLGFSNWLPSSPETGGKFSGEMTNYLDAGQVSNGVPTPAPESNIELIVPPSPTPAQETHFIGPIQIGVPGVPPVSDQDHVEDMISELIRPPTPSPSIGDATNDQCGVVPGVTVRVDNADLICPVSDVLNMQENEVKPFPDVAPFQPSDGVDGTQLQLSKKLLQSEPLISDIHHTDELKIEKGRVSDKRVKQDPDLSNIAGDLFYYT</sequence>
<dbReference type="InterPro" id="IPR052806">
    <property type="entry name" value="Fasciclin-like_AGP"/>
</dbReference>
<dbReference type="PANTHER" id="PTHR33985:SF29">
    <property type="entry name" value="FAS1 DOMAIN-CONTAINING PROTEIN"/>
    <property type="match status" value="1"/>
</dbReference>
<dbReference type="AlphaFoldDB" id="A0ABD3B158"/>
<evidence type="ECO:0000313" key="3">
    <source>
        <dbReference type="EMBL" id="KAL3537204.1"/>
    </source>
</evidence>
<dbReference type="EMBL" id="JBJUIK010000001">
    <property type="protein sequence ID" value="KAL3537204.1"/>
    <property type="molecule type" value="Genomic_DNA"/>
</dbReference>
<comment type="similarity">
    <text evidence="1">Belongs to the fasciclin-like AGP family.</text>
</comment>
<dbReference type="InterPro" id="IPR036378">
    <property type="entry name" value="FAS1_dom_sf"/>
</dbReference>
<dbReference type="PROSITE" id="PS50213">
    <property type="entry name" value="FAS1"/>
    <property type="match status" value="1"/>
</dbReference>